<evidence type="ECO:0000313" key="1">
    <source>
        <dbReference type="EMBL" id="MCW3788436.1"/>
    </source>
</evidence>
<proteinExistence type="predicted"/>
<protein>
    <submittedName>
        <fullName evidence="1">TerB family tellurite resistance protein</fullName>
    </submittedName>
</protein>
<dbReference type="Proteomes" id="UP001209229">
    <property type="component" value="Unassembled WGS sequence"/>
</dbReference>
<dbReference type="EMBL" id="JAPDPJ010000053">
    <property type="protein sequence ID" value="MCW3788436.1"/>
    <property type="molecule type" value="Genomic_DNA"/>
</dbReference>
<evidence type="ECO:0000313" key="2">
    <source>
        <dbReference type="Proteomes" id="UP001209229"/>
    </source>
</evidence>
<dbReference type="AlphaFoldDB" id="A0AAE3M7J4"/>
<sequence length="136" mass="15877">MTTINNYYNSEKAQLAVLVKMAKADNEVKGSEDMFLRLMARKLNLSMSEFEDIYNDADKYDFIPPVNQEEKYVMFYILIQMMKVDLSVDVEEIEFCKEVGIKLGIAENKIEEIIKLSIIKNKEVVEYDEIKAMLEI</sequence>
<organism evidence="1 2">
    <name type="scientific">Plebeiibacterium sediminum</name>
    <dbReference type="NCBI Taxonomy" id="2992112"/>
    <lineage>
        <taxon>Bacteria</taxon>
        <taxon>Pseudomonadati</taxon>
        <taxon>Bacteroidota</taxon>
        <taxon>Bacteroidia</taxon>
        <taxon>Marinilabiliales</taxon>
        <taxon>Marinilabiliaceae</taxon>
        <taxon>Plebeiibacterium</taxon>
    </lineage>
</organism>
<dbReference type="CDD" id="cd07177">
    <property type="entry name" value="terB_like"/>
    <property type="match status" value="1"/>
</dbReference>
<keyword evidence="2" id="KW-1185">Reference proteome</keyword>
<dbReference type="InterPro" id="IPR029024">
    <property type="entry name" value="TerB-like"/>
</dbReference>
<dbReference type="Gene3D" id="1.10.3680.10">
    <property type="entry name" value="TerB-like"/>
    <property type="match status" value="2"/>
</dbReference>
<comment type="caution">
    <text evidence="1">The sequence shown here is derived from an EMBL/GenBank/DDBJ whole genome shotgun (WGS) entry which is preliminary data.</text>
</comment>
<dbReference type="RefSeq" id="WP_301191996.1">
    <property type="nucleotide sequence ID" value="NZ_JAPDPJ010000053.1"/>
</dbReference>
<name>A0AAE3M7J4_9BACT</name>
<accession>A0AAE3M7J4</accession>
<reference evidence="1" key="1">
    <citation type="submission" date="2022-10" db="EMBL/GenBank/DDBJ databases">
        <authorList>
            <person name="Yu W.X."/>
        </authorList>
    </citation>
    <scope>NUCLEOTIDE SEQUENCE</scope>
    <source>
        <strain evidence="1">AAT</strain>
    </source>
</reference>
<gene>
    <name evidence="1" type="ORF">OM075_18350</name>
</gene>
<dbReference type="SUPFAM" id="SSF158682">
    <property type="entry name" value="TerB-like"/>
    <property type="match status" value="1"/>
</dbReference>